<reference evidence="14 15" key="1">
    <citation type="submission" date="2021-06" db="EMBL/GenBank/DDBJ databases">
        <title>Caerostris darwini draft genome.</title>
        <authorList>
            <person name="Kono N."/>
            <person name="Arakawa K."/>
        </authorList>
    </citation>
    <scope>NUCLEOTIDE SEQUENCE [LARGE SCALE GENOMIC DNA]</scope>
</reference>
<dbReference type="InterPro" id="IPR001873">
    <property type="entry name" value="ENaC"/>
</dbReference>
<evidence type="ECO:0000256" key="7">
    <source>
        <dbReference type="ARBA" id="ARBA00023053"/>
    </source>
</evidence>
<evidence type="ECO:0000256" key="12">
    <source>
        <dbReference type="RuleBase" id="RU000679"/>
    </source>
</evidence>
<proteinExistence type="inferred from homology"/>
<comment type="subcellular location">
    <subcellularLocation>
        <location evidence="1">Membrane</location>
        <topology evidence="1">Multi-pass membrane protein</topology>
    </subcellularLocation>
</comment>
<evidence type="ECO:0000256" key="2">
    <source>
        <dbReference type="ARBA" id="ARBA00007193"/>
    </source>
</evidence>
<feature type="transmembrane region" description="Helical" evidence="13">
    <location>
        <begin position="49"/>
        <end position="71"/>
    </location>
</feature>
<comment type="similarity">
    <text evidence="2 12">Belongs to the amiloride-sensitive sodium channel (TC 1.A.6) family.</text>
</comment>
<comment type="caution">
    <text evidence="14">The sequence shown here is derived from an EMBL/GenBank/DDBJ whole genome shotgun (WGS) entry which is preliminary data.</text>
</comment>
<evidence type="ECO:0000256" key="11">
    <source>
        <dbReference type="ARBA" id="ARBA00023303"/>
    </source>
</evidence>
<dbReference type="Pfam" id="PF00858">
    <property type="entry name" value="ASC"/>
    <property type="match status" value="2"/>
</dbReference>
<keyword evidence="3 12" id="KW-0813">Transport</keyword>
<accession>A0AAV4WVG7</accession>
<name>A0AAV4WVG7_9ARAC</name>
<evidence type="ECO:0000256" key="9">
    <source>
        <dbReference type="ARBA" id="ARBA00023136"/>
    </source>
</evidence>
<keyword evidence="5 12" id="KW-0812">Transmembrane</keyword>
<evidence type="ECO:0000256" key="6">
    <source>
        <dbReference type="ARBA" id="ARBA00022989"/>
    </source>
</evidence>
<keyword evidence="4 12" id="KW-0894">Sodium channel</keyword>
<protein>
    <submittedName>
        <fullName evidence="14">Uncharacterized protein</fullName>
    </submittedName>
</protein>
<gene>
    <name evidence="14" type="primary">AVEN_115864_1</name>
    <name evidence="14" type="ORF">CDAR_542341</name>
</gene>
<evidence type="ECO:0000313" key="14">
    <source>
        <dbReference type="EMBL" id="GIY86477.1"/>
    </source>
</evidence>
<keyword evidence="8 12" id="KW-0406">Ion transport</keyword>
<evidence type="ECO:0000256" key="10">
    <source>
        <dbReference type="ARBA" id="ARBA00023201"/>
    </source>
</evidence>
<dbReference type="GO" id="GO:0015280">
    <property type="term" value="F:ligand-gated sodium channel activity"/>
    <property type="evidence" value="ECO:0007669"/>
    <property type="project" value="TreeGrafter"/>
</dbReference>
<evidence type="ECO:0000256" key="3">
    <source>
        <dbReference type="ARBA" id="ARBA00022448"/>
    </source>
</evidence>
<organism evidence="14 15">
    <name type="scientific">Caerostris darwini</name>
    <dbReference type="NCBI Taxonomy" id="1538125"/>
    <lineage>
        <taxon>Eukaryota</taxon>
        <taxon>Metazoa</taxon>
        <taxon>Ecdysozoa</taxon>
        <taxon>Arthropoda</taxon>
        <taxon>Chelicerata</taxon>
        <taxon>Arachnida</taxon>
        <taxon>Araneae</taxon>
        <taxon>Araneomorphae</taxon>
        <taxon>Entelegynae</taxon>
        <taxon>Araneoidea</taxon>
        <taxon>Araneidae</taxon>
        <taxon>Caerostris</taxon>
    </lineage>
</organism>
<dbReference type="GO" id="GO:0005886">
    <property type="term" value="C:plasma membrane"/>
    <property type="evidence" value="ECO:0007669"/>
    <property type="project" value="TreeGrafter"/>
</dbReference>
<dbReference type="AlphaFoldDB" id="A0AAV4WVG7"/>
<keyword evidence="9 13" id="KW-0472">Membrane</keyword>
<dbReference type="Proteomes" id="UP001054837">
    <property type="component" value="Unassembled WGS sequence"/>
</dbReference>
<keyword evidence="10 12" id="KW-0739">Sodium transport</keyword>
<keyword evidence="7" id="KW-0915">Sodium</keyword>
<keyword evidence="15" id="KW-1185">Reference proteome</keyword>
<evidence type="ECO:0000256" key="13">
    <source>
        <dbReference type="SAM" id="Phobius"/>
    </source>
</evidence>
<evidence type="ECO:0000256" key="8">
    <source>
        <dbReference type="ARBA" id="ARBA00023065"/>
    </source>
</evidence>
<sequence>MDSDNPEEPIRGKKKSVKGYASKLFKESSVSAVSSIVSTASVSRKVFRALVFLLFTAGFLYQCIKFLYYVLQYPTVVNIEINTPVRFLSPAYTFCNTNGVKRSKFCSKYPDYCKTPDKAFCDNNPLYCKGNDTKIPVEGALDILGLEESLELSHNLSILFIYPQNDISGPFPRVHEENFATSCYSYHERIDNHLDALYRKKSELSNFAEEFMLFNPEENETFFPNSKQGIIFAIHSPYEPINPFQKGIFLKPGRLYSITIQMLEEELLPYPYKTNCLNYTEKWLKANKSGTRSQEACRHRCAQDIFEECLNCSSVHIMATRKKRLCKINDLDFSATHCPSPEEQFELCVKDCRDDCSRTKYTYDVQEMYLTQHMLRDVEDKSLRLIRVKISFDDSEIMKIRYQPQYQV</sequence>
<evidence type="ECO:0000256" key="5">
    <source>
        <dbReference type="ARBA" id="ARBA00022692"/>
    </source>
</evidence>
<dbReference type="PANTHER" id="PTHR11690">
    <property type="entry name" value="AMILORIDE-SENSITIVE SODIUM CHANNEL-RELATED"/>
    <property type="match status" value="1"/>
</dbReference>
<evidence type="ECO:0000256" key="1">
    <source>
        <dbReference type="ARBA" id="ARBA00004141"/>
    </source>
</evidence>
<evidence type="ECO:0000256" key="4">
    <source>
        <dbReference type="ARBA" id="ARBA00022461"/>
    </source>
</evidence>
<keyword evidence="11 12" id="KW-0407">Ion channel</keyword>
<dbReference type="EMBL" id="BPLQ01015205">
    <property type="protein sequence ID" value="GIY86477.1"/>
    <property type="molecule type" value="Genomic_DNA"/>
</dbReference>
<keyword evidence="6 13" id="KW-1133">Transmembrane helix</keyword>
<evidence type="ECO:0000313" key="15">
    <source>
        <dbReference type="Proteomes" id="UP001054837"/>
    </source>
</evidence>
<dbReference type="PANTHER" id="PTHR11690:SF248">
    <property type="entry name" value="PICKPOCKET 17, ISOFORM A"/>
    <property type="match status" value="1"/>
</dbReference>